<dbReference type="InterPro" id="IPR046341">
    <property type="entry name" value="SET_dom_sf"/>
</dbReference>
<comment type="caution">
    <text evidence="2">The sequence shown here is derived from an EMBL/GenBank/DDBJ whole genome shotgun (WGS) entry which is preliminary data.</text>
</comment>
<reference evidence="2" key="1">
    <citation type="submission" date="2022-10" db="EMBL/GenBank/DDBJ databases">
        <authorList>
            <person name="Chen Y."/>
            <person name="Dougan E. K."/>
            <person name="Chan C."/>
            <person name="Rhodes N."/>
            <person name="Thang M."/>
        </authorList>
    </citation>
    <scope>NUCLEOTIDE SEQUENCE</scope>
</reference>
<dbReference type="AlphaFoldDB" id="A0A9P1CF75"/>
<evidence type="ECO:0000259" key="1">
    <source>
        <dbReference type="PROSITE" id="PS50280"/>
    </source>
</evidence>
<organism evidence="2">
    <name type="scientific">Cladocopium goreaui</name>
    <dbReference type="NCBI Taxonomy" id="2562237"/>
    <lineage>
        <taxon>Eukaryota</taxon>
        <taxon>Sar</taxon>
        <taxon>Alveolata</taxon>
        <taxon>Dinophyceae</taxon>
        <taxon>Suessiales</taxon>
        <taxon>Symbiodiniaceae</taxon>
        <taxon>Cladocopium</taxon>
    </lineage>
</organism>
<dbReference type="EMBL" id="CAMXCT020001424">
    <property type="protein sequence ID" value="CAL1143328.1"/>
    <property type="molecule type" value="Genomic_DNA"/>
</dbReference>
<evidence type="ECO:0000313" key="2">
    <source>
        <dbReference type="EMBL" id="CAI3989953.1"/>
    </source>
</evidence>
<dbReference type="PANTHER" id="PTHR13271">
    <property type="entry name" value="UNCHARACTERIZED PUTATIVE METHYLTRANSFERASE"/>
    <property type="match status" value="1"/>
</dbReference>
<dbReference type="Proteomes" id="UP001152797">
    <property type="component" value="Unassembled WGS sequence"/>
</dbReference>
<dbReference type="EMBL" id="CAMXCT030001424">
    <property type="protein sequence ID" value="CAL4777265.1"/>
    <property type="molecule type" value="Genomic_DNA"/>
</dbReference>
<dbReference type="InterPro" id="IPR050600">
    <property type="entry name" value="SETD3_SETD6_MTase"/>
</dbReference>
<evidence type="ECO:0000313" key="3">
    <source>
        <dbReference type="EMBL" id="CAL1143328.1"/>
    </source>
</evidence>
<dbReference type="PROSITE" id="PS50280">
    <property type="entry name" value="SET"/>
    <property type="match status" value="1"/>
</dbReference>
<dbReference type="OrthoDB" id="441812at2759"/>
<dbReference type="Gene3D" id="3.90.1410.10">
    <property type="entry name" value="set domain protein methyltransferase, domain 1"/>
    <property type="match status" value="1"/>
</dbReference>
<dbReference type="CDD" id="cd10527">
    <property type="entry name" value="SET_LSMT"/>
    <property type="match status" value="1"/>
</dbReference>
<dbReference type="EMBL" id="CAMXCT010001424">
    <property type="protein sequence ID" value="CAI3989953.1"/>
    <property type="molecule type" value="Genomic_DNA"/>
</dbReference>
<protein>
    <submittedName>
        <fullName evidence="4">NarX-like N-terminal domain-containing protein</fullName>
    </submittedName>
</protein>
<gene>
    <name evidence="2" type="ORF">C1SCF055_LOCUS16978</name>
</gene>
<evidence type="ECO:0000313" key="5">
    <source>
        <dbReference type="Proteomes" id="UP001152797"/>
    </source>
</evidence>
<dbReference type="SUPFAM" id="SSF82199">
    <property type="entry name" value="SET domain"/>
    <property type="match status" value="1"/>
</dbReference>
<evidence type="ECO:0000313" key="4">
    <source>
        <dbReference type="EMBL" id="CAL4777265.1"/>
    </source>
</evidence>
<reference evidence="3" key="2">
    <citation type="submission" date="2024-04" db="EMBL/GenBank/DDBJ databases">
        <authorList>
            <person name="Chen Y."/>
            <person name="Shah S."/>
            <person name="Dougan E. K."/>
            <person name="Thang M."/>
            <person name="Chan C."/>
        </authorList>
    </citation>
    <scope>NUCLEOTIDE SEQUENCE [LARGE SCALE GENOMIC DNA]</scope>
</reference>
<accession>A0A9P1CF75</accession>
<dbReference type="InterPro" id="IPR001214">
    <property type="entry name" value="SET_dom"/>
</dbReference>
<proteinExistence type="predicted"/>
<sequence length="541" mass="59232">MAKRVPLFWKLAVESNELRCFHAPGLVPVEQLHVTLLYLGGRSAAKAAPLNDLSVEDLELMSQALQEMKGMEVYFDVTRVLQHADMILAEVALPESLPCAKANPHVTLCRSEHVAPIFAQTLLENPSSCVALDARKLRLCGVVDLEEGPARPGQVREKREADVAEGTWVHVKKHSSMGCAVVTLPTPALRDAILLRCSKVVLQGNSLELKKHHQKQGDGSKLEVPESIFVGWKQPKRTAGSALPLMAEDLLDLFDGFCRHWCALRIFVASTAPARKKLVLWPRLKDEGIAENLGLAGHRHGPQVEQMLAYSQQIKESAQWVSETADVSLDRACWAVSAVISRSFAVDGQVRAMVPLADIFNHKPASEASRALDNGSGPAVAWSLSEDGERFEVRALENVAPGKEVRICYGEESAAEILAVHGMILPENEADYLEIFESGEDLLAAVETLSGHPRGDRAELMEASLSPDDVLLRPTLEATEPLLRALEVSLCEDEELPVQDVPGEMLLPVCSPERLSALRLQALLFLTQILRGALRAMKATE</sequence>
<dbReference type="PANTHER" id="PTHR13271:SF137">
    <property type="entry name" value="SET DOMAIN-CONTAINING PROTEIN"/>
    <property type="match status" value="1"/>
</dbReference>
<keyword evidence="5" id="KW-1185">Reference proteome</keyword>
<dbReference type="GO" id="GO:0016279">
    <property type="term" value="F:protein-lysine N-methyltransferase activity"/>
    <property type="evidence" value="ECO:0007669"/>
    <property type="project" value="TreeGrafter"/>
</dbReference>
<feature type="domain" description="SET" evidence="1">
    <location>
        <begin position="205"/>
        <end position="410"/>
    </location>
</feature>
<name>A0A9P1CF75_9DINO</name>